<protein>
    <recommendedName>
        <fullName evidence="7">Translation initiation factor 3 N-terminal domain-containing protein</fullName>
    </recommendedName>
</protein>
<feature type="region of interest" description="Disordered" evidence="4">
    <location>
        <begin position="17"/>
        <end position="47"/>
    </location>
</feature>
<dbReference type="OrthoDB" id="21573at2759"/>
<feature type="compositionally biased region" description="Polar residues" evidence="4">
    <location>
        <begin position="17"/>
        <end position="26"/>
    </location>
</feature>
<comment type="similarity">
    <text evidence="1">Belongs to the IF-3 family.</text>
</comment>
<evidence type="ECO:0000256" key="4">
    <source>
        <dbReference type="SAM" id="MobiDB-lite"/>
    </source>
</evidence>
<keyword evidence="6" id="KW-1185">Reference proteome</keyword>
<dbReference type="PANTHER" id="PTHR10938">
    <property type="entry name" value="TRANSLATION INITIATION FACTOR IF-3"/>
    <property type="match status" value="1"/>
</dbReference>
<dbReference type="GO" id="GO:0043022">
    <property type="term" value="F:ribosome binding"/>
    <property type="evidence" value="ECO:0007669"/>
    <property type="project" value="TreeGrafter"/>
</dbReference>
<accession>A0A2H3JNS1</accession>
<sequence>MSRALLSGSTKALLRNWTNATPSGSRSAAAFHSTARAHETKVTTKPRNHDIPFRVVRLVNPETRHLDPPASLSEVIARCEPKKEYVELVASEPEPIVKIIKSSEVFSKKMALKERQKGKGVREEKEVQMTWGISAGDLAHKMKRVRQELEKGNRVNLVYTRKKGQVQLSPQAMEERLKATVQSLEDVGKEWKSREGAGSAIILFLQGLNDPVPKGTKKEQEKESHDTES</sequence>
<evidence type="ECO:0000313" key="6">
    <source>
        <dbReference type="Proteomes" id="UP000218811"/>
    </source>
</evidence>
<dbReference type="GO" id="GO:0070124">
    <property type="term" value="P:mitochondrial translational initiation"/>
    <property type="evidence" value="ECO:0007669"/>
    <property type="project" value="TreeGrafter"/>
</dbReference>
<dbReference type="PANTHER" id="PTHR10938:SF0">
    <property type="entry name" value="TRANSLATION INITIATION FACTOR IF-3, MITOCHONDRIAL"/>
    <property type="match status" value="1"/>
</dbReference>
<evidence type="ECO:0000256" key="2">
    <source>
        <dbReference type="ARBA" id="ARBA00022540"/>
    </source>
</evidence>
<reference evidence="5 6" key="1">
    <citation type="journal article" date="2012" name="Science">
        <title>The Paleozoic origin of enzymatic lignin decomposition reconstructed from 31 fungal genomes.</title>
        <authorList>
            <person name="Floudas D."/>
            <person name="Binder M."/>
            <person name="Riley R."/>
            <person name="Barry K."/>
            <person name="Blanchette R.A."/>
            <person name="Henrissat B."/>
            <person name="Martinez A.T."/>
            <person name="Otillar R."/>
            <person name="Spatafora J.W."/>
            <person name="Yadav J.S."/>
            <person name="Aerts A."/>
            <person name="Benoit I."/>
            <person name="Boyd A."/>
            <person name="Carlson A."/>
            <person name="Copeland A."/>
            <person name="Coutinho P.M."/>
            <person name="de Vries R.P."/>
            <person name="Ferreira P."/>
            <person name="Findley K."/>
            <person name="Foster B."/>
            <person name="Gaskell J."/>
            <person name="Glotzer D."/>
            <person name="Gorecki P."/>
            <person name="Heitman J."/>
            <person name="Hesse C."/>
            <person name="Hori C."/>
            <person name="Igarashi K."/>
            <person name="Jurgens J.A."/>
            <person name="Kallen N."/>
            <person name="Kersten P."/>
            <person name="Kohler A."/>
            <person name="Kuees U."/>
            <person name="Kumar T.K.A."/>
            <person name="Kuo A."/>
            <person name="LaButti K."/>
            <person name="Larrondo L.F."/>
            <person name="Lindquist E."/>
            <person name="Ling A."/>
            <person name="Lombard V."/>
            <person name="Lucas S."/>
            <person name="Lundell T."/>
            <person name="Martin R."/>
            <person name="McLaughlin D.J."/>
            <person name="Morgenstern I."/>
            <person name="Morin E."/>
            <person name="Murat C."/>
            <person name="Nagy L.G."/>
            <person name="Nolan M."/>
            <person name="Ohm R.A."/>
            <person name="Patyshakuliyeva A."/>
            <person name="Rokas A."/>
            <person name="Ruiz-Duenas F.J."/>
            <person name="Sabat G."/>
            <person name="Salamov A."/>
            <person name="Samejima M."/>
            <person name="Schmutz J."/>
            <person name="Slot J.C."/>
            <person name="St John F."/>
            <person name="Stenlid J."/>
            <person name="Sun H."/>
            <person name="Sun S."/>
            <person name="Syed K."/>
            <person name="Tsang A."/>
            <person name="Wiebenga A."/>
            <person name="Young D."/>
            <person name="Pisabarro A."/>
            <person name="Eastwood D.C."/>
            <person name="Martin F."/>
            <person name="Cullen D."/>
            <person name="Grigoriev I.V."/>
            <person name="Hibbett D.S."/>
        </authorList>
    </citation>
    <scope>NUCLEOTIDE SEQUENCE [LARGE SCALE GENOMIC DNA]</scope>
    <source>
        <strain evidence="5 6">MD-104</strain>
    </source>
</reference>
<dbReference type="OMA" id="TWNMAPS"/>
<dbReference type="GO" id="GO:0032790">
    <property type="term" value="P:ribosome disassembly"/>
    <property type="evidence" value="ECO:0007669"/>
    <property type="project" value="TreeGrafter"/>
</dbReference>
<dbReference type="GO" id="GO:0005739">
    <property type="term" value="C:mitochondrion"/>
    <property type="evidence" value="ECO:0007669"/>
    <property type="project" value="TreeGrafter"/>
</dbReference>
<dbReference type="Proteomes" id="UP000218811">
    <property type="component" value="Unassembled WGS sequence"/>
</dbReference>
<dbReference type="InterPro" id="IPR036788">
    <property type="entry name" value="T_IF-3_C_sf"/>
</dbReference>
<feature type="compositionally biased region" description="Basic and acidic residues" evidence="4">
    <location>
        <begin position="36"/>
        <end position="47"/>
    </location>
</feature>
<feature type="compositionally biased region" description="Basic and acidic residues" evidence="4">
    <location>
        <begin position="216"/>
        <end position="229"/>
    </location>
</feature>
<organism evidence="5 6">
    <name type="scientific">Wolfiporia cocos (strain MD-104)</name>
    <name type="common">Brown rot fungus</name>
    <dbReference type="NCBI Taxonomy" id="742152"/>
    <lineage>
        <taxon>Eukaryota</taxon>
        <taxon>Fungi</taxon>
        <taxon>Dikarya</taxon>
        <taxon>Basidiomycota</taxon>
        <taxon>Agaricomycotina</taxon>
        <taxon>Agaricomycetes</taxon>
        <taxon>Polyporales</taxon>
        <taxon>Phaeolaceae</taxon>
        <taxon>Wolfiporia</taxon>
    </lineage>
</organism>
<proteinExistence type="inferred from homology"/>
<feature type="region of interest" description="Disordered" evidence="4">
    <location>
        <begin position="209"/>
        <end position="229"/>
    </location>
</feature>
<evidence type="ECO:0000256" key="1">
    <source>
        <dbReference type="ARBA" id="ARBA00005439"/>
    </source>
</evidence>
<dbReference type="Gene3D" id="3.30.110.10">
    <property type="entry name" value="Translation initiation factor 3 (IF-3), C-terminal domain"/>
    <property type="match status" value="1"/>
</dbReference>
<name>A0A2H3JNS1_WOLCO</name>
<dbReference type="GO" id="GO:0003743">
    <property type="term" value="F:translation initiation factor activity"/>
    <property type="evidence" value="ECO:0007669"/>
    <property type="project" value="UniProtKB-KW"/>
</dbReference>
<evidence type="ECO:0000256" key="3">
    <source>
        <dbReference type="ARBA" id="ARBA00022917"/>
    </source>
</evidence>
<dbReference type="SUPFAM" id="SSF55200">
    <property type="entry name" value="Translation initiation factor IF3, C-terminal domain"/>
    <property type="match status" value="1"/>
</dbReference>
<dbReference type="STRING" id="742152.A0A2H3JNS1"/>
<evidence type="ECO:0008006" key="7">
    <source>
        <dbReference type="Google" id="ProtNLM"/>
    </source>
</evidence>
<dbReference type="EMBL" id="KB468113">
    <property type="protein sequence ID" value="PCH41553.1"/>
    <property type="molecule type" value="Genomic_DNA"/>
</dbReference>
<evidence type="ECO:0000313" key="5">
    <source>
        <dbReference type="EMBL" id="PCH41553.1"/>
    </source>
</evidence>
<keyword evidence="2" id="KW-0396">Initiation factor</keyword>
<gene>
    <name evidence="5" type="ORF">WOLCODRAFT_163197</name>
</gene>
<dbReference type="AlphaFoldDB" id="A0A2H3JNS1"/>
<dbReference type="InterPro" id="IPR001288">
    <property type="entry name" value="Translation_initiation_fac_3"/>
</dbReference>
<keyword evidence="3" id="KW-0648">Protein biosynthesis</keyword>